<proteinExistence type="predicted"/>
<dbReference type="InParanoid" id="A0A7N2MY15"/>
<sequence length="99" mass="11198">MDCIMTPLKAEYVKTSLVTSQPIWLRRILEDVGEKQEEVTPILYGNKSAVVMSKNPVYYSATNLLLLCLRIQSTIVQQICCVMSKNPVYYSGTKHIAID</sequence>
<keyword evidence="2" id="KW-1185">Reference proteome</keyword>
<accession>A0A7N2MY15</accession>
<dbReference type="Proteomes" id="UP000594261">
    <property type="component" value="Chromosome 11"/>
</dbReference>
<protein>
    <submittedName>
        <fullName evidence="1">Uncharacterized protein</fullName>
    </submittedName>
</protein>
<reference evidence="1" key="2">
    <citation type="submission" date="2021-01" db="UniProtKB">
        <authorList>
            <consortium name="EnsemblPlants"/>
        </authorList>
    </citation>
    <scope>IDENTIFICATION</scope>
</reference>
<evidence type="ECO:0000313" key="1">
    <source>
        <dbReference type="EnsemblPlants" id="QL11p032158:mrna:CDS:1"/>
    </source>
</evidence>
<name>A0A7N2MY15_QUELO</name>
<organism evidence="1 2">
    <name type="scientific">Quercus lobata</name>
    <name type="common">Valley oak</name>
    <dbReference type="NCBI Taxonomy" id="97700"/>
    <lineage>
        <taxon>Eukaryota</taxon>
        <taxon>Viridiplantae</taxon>
        <taxon>Streptophyta</taxon>
        <taxon>Embryophyta</taxon>
        <taxon>Tracheophyta</taxon>
        <taxon>Spermatophyta</taxon>
        <taxon>Magnoliopsida</taxon>
        <taxon>eudicotyledons</taxon>
        <taxon>Gunneridae</taxon>
        <taxon>Pentapetalae</taxon>
        <taxon>rosids</taxon>
        <taxon>fabids</taxon>
        <taxon>Fagales</taxon>
        <taxon>Fagaceae</taxon>
        <taxon>Quercus</taxon>
    </lineage>
</organism>
<dbReference type="EMBL" id="LRBV02000011">
    <property type="status" value="NOT_ANNOTATED_CDS"/>
    <property type="molecule type" value="Genomic_DNA"/>
</dbReference>
<reference evidence="1 2" key="1">
    <citation type="journal article" date="2016" name="G3 (Bethesda)">
        <title>First Draft Assembly and Annotation of the Genome of a California Endemic Oak Quercus lobata Nee (Fagaceae).</title>
        <authorList>
            <person name="Sork V.L."/>
            <person name="Fitz-Gibbon S.T."/>
            <person name="Puiu D."/>
            <person name="Crepeau M."/>
            <person name="Gugger P.F."/>
            <person name="Sherman R."/>
            <person name="Stevens K."/>
            <person name="Langley C.H."/>
            <person name="Pellegrini M."/>
            <person name="Salzberg S.L."/>
        </authorList>
    </citation>
    <scope>NUCLEOTIDE SEQUENCE [LARGE SCALE GENOMIC DNA]</scope>
    <source>
        <strain evidence="1 2">cv. SW786</strain>
    </source>
</reference>
<dbReference type="AlphaFoldDB" id="A0A7N2MY15"/>
<evidence type="ECO:0000313" key="2">
    <source>
        <dbReference type="Proteomes" id="UP000594261"/>
    </source>
</evidence>
<dbReference type="Gramene" id="QL11p032158:mrna">
    <property type="protein sequence ID" value="QL11p032158:mrna:CDS:1"/>
    <property type="gene ID" value="QL11p032158"/>
</dbReference>
<dbReference type="EnsemblPlants" id="QL11p032158:mrna">
    <property type="protein sequence ID" value="QL11p032158:mrna:CDS:1"/>
    <property type="gene ID" value="QL11p032158"/>
</dbReference>